<reference evidence="1" key="1">
    <citation type="journal article" date="2022" name="Int. J. Mol. Sci.">
        <title>Draft Genome of Tanacetum Coccineum: Genomic Comparison of Closely Related Tanacetum-Family Plants.</title>
        <authorList>
            <person name="Yamashiro T."/>
            <person name="Shiraishi A."/>
            <person name="Nakayama K."/>
            <person name="Satake H."/>
        </authorList>
    </citation>
    <scope>NUCLEOTIDE SEQUENCE</scope>
</reference>
<reference evidence="1" key="2">
    <citation type="submission" date="2022-01" db="EMBL/GenBank/DDBJ databases">
        <authorList>
            <person name="Yamashiro T."/>
            <person name="Shiraishi A."/>
            <person name="Satake H."/>
            <person name="Nakayama K."/>
        </authorList>
    </citation>
    <scope>NUCLEOTIDE SEQUENCE</scope>
</reference>
<sequence length="184" mass="22102">MKVIKKESVLLWMSKIKDDLFTCDTPLGMTFDEFNRLSGMDDDLFTYEVGVPGLSYPLYDEPQCDNFENCDLDVYEPRVCYDENERIYVEAVIFVNKRLVRLMDVTVEWLDLMYGDHRIVDKKIKEEMSSKWLIRTSKFCNHLTIDWYTKNALWMYWIRRDDEVVLTDEELSNRNPDHEETHVK</sequence>
<keyword evidence="2" id="KW-1185">Reference proteome</keyword>
<comment type="caution">
    <text evidence="1">The sequence shown here is derived from an EMBL/GenBank/DDBJ whole genome shotgun (WGS) entry which is preliminary data.</text>
</comment>
<gene>
    <name evidence="1" type="ORF">Tco_1045430</name>
</gene>
<dbReference type="Proteomes" id="UP001151760">
    <property type="component" value="Unassembled WGS sequence"/>
</dbReference>
<name>A0ABQ5GTU1_9ASTR</name>
<protein>
    <submittedName>
        <fullName evidence="1">Uncharacterized protein</fullName>
    </submittedName>
</protein>
<proteinExistence type="predicted"/>
<accession>A0ABQ5GTU1</accession>
<organism evidence="1 2">
    <name type="scientific">Tanacetum coccineum</name>
    <dbReference type="NCBI Taxonomy" id="301880"/>
    <lineage>
        <taxon>Eukaryota</taxon>
        <taxon>Viridiplantae</taxon>
        <taxon>Streptophyta</taxon>
        <taxon>Embryophyta</taxon>
        <taxon>Tracheophyta</taxon>
        <taxon>Spermatophyta</taxon>
        <taxon>Magnoliopsida</taxon>
        <taxon>eudicotyledons</taxon>
        <taxon>Gunneridae</taxon>
        <taxon>Pentapetalae</taxon>
        <taxon>asterids</taxon>
        <taxon>campanulids</taxon>
        <taxon>Asterales</taxon>
        <taxon>Asteraceae</taxon>
        <taxon>Asteroideae</taxon>
        <taxon>Anthemideae</taxon>
        <taxon>Anthemidinae</taxon>
        <taxon>Tanacetum</taxon>
    </lineage>
</organism>
<evidence type="ECO:0000313" key="2">
    <source>
        <dbReference type="Proteomes" id="UP001151760"/>
    </source>
</evidence>
<dbReference type="EMBL" id="BQNB010018827">
    <property type="protein sequence ID" value="GJT78705.1"/>
    <property type="molecule type" value="Genomic_DNA"/>
</dbReference>
<evidence type="ECO:0000313" key="1">
    <source>
        <dbReference type="EMBL" id="GJT78705.1"/>
    </source>
</evidence>